<sequence length="137" mass="16072">MNRITIKLLISSSAPFQFIRVPKKNNPLEIEYARRDSSEIIKEFRFPDFDSKWRRIGFLSSLCSHTFSLTHTSAKKTSRDQKLMSSQTLFIAEINIQEEKQETISDERKDGKNKLWTNAIIKKRKKSESTLTVTWVM</sequence>
<proteinExistence type="predicted"/>
<gene>
    <name evidence="1" type="ORF">CEXT_775971</name>
</gene>
<accession>A0AAV4XJL5</accession>
<organism evidence="1 2">
    <name type="scientific">Caerostris extrusa</name>
    <name type="common">Bark spider</name>
    <name type="synonym">Caerostris bankana</name>
    <dbReference type="NCBI Taxonomy" id="172846"/>
    <lineage>
        <taxon>Eukaryota</taxon>
        <taxon>Metazoa</taxon>
        <taxon>Ecdysozoa</taxon>
        <taxon>Arthropoda</taxon>
        <taxon>Chelicerata</taxon>
        <taxon>Arachnida</taxon>
        <taxon>Araneae</taxon>
        <taxon>Araneomorphae</taxon>
        <taxon>Entelegynae</taxon>
        <taxon>Araneoidea</taxon>
        <taxon>Araneidae</taxon>
        <taxon>Caerostris</taxon>
    </lineage>
</organism>
<name>A0AAV4XJL5_CAEEX</name>
<keyword evidence="2" id="KW-1185">Reference proteome</keyword>
<evidence type="ECO:0000313" key="1">
    <source>
        <dbReference type="EMBL" id="GIY94110.1"/>
    </source>
</evidence>
<reference evidence="1 2" key="1">
    <citation type="submission" date="2021-06" db="EMBL/GenBank/DDBJ databases">
        <title>Caerostris extrusa draft genome.</title>
        <authorList>
            <person name="Kono N."/>
            <person name="Arakawa K."/>
        </authorList>
    </citation>
    <scope>NUCLEOTIDE SEQUENCE [LARGE SCALE GENOMIC DNA]</scope>
</reference>
<dbReference type="Proteomes" id="UP001054945">
    <property type="component" value="Unassembled WGS sequence"/>
</dbReference>
<evidence type="ECO:0000313" key="2">
    <source>
        <dbReference type="Proteomes" id="UP001054945"/>
    </source>
</evidence>
<dbReference type="EMBL" id="BPLR01017745">
    <property type="protein sequence ID" value="GIY94110.1"/>
    <property type="molecule type" value="Genomic_DNA"/>
</dbReference>
<protein>
    <submittedName>
        <fullName evidence="1">Uncharacterized protein</fullName>
    </submittedName>
</protein>
<dbReference type="AlphaFoldDB" id="A0AAV4XJL5"/>
<comment type="caution">
    <text evidence="1">The sequence shown here is derived from an EMBL/GenBank/DDBJ whole genome shotgun (WGS) entry which is preliminary data.</text>
</comment>